<keyword evidence="7" id="KW-0198">Cysteine biosynthesis</keyword>
<dbReference type="InterPro" id="IPR042122">
    <property type="entry name" value="Ser_AcTrfase_N_sf"/>
</dbReference>
<proteinExistence type="inferred from homology"/>
<evidence type="ECO:0000256" key="1">
    <source>
        <dbReference type="ARBA" id="ARBA00004876"/>
    </source>
</evidence>
<reference evidence="11 12" key="1">
    <citation type="journal article" date="2014" name="Int. J. Syst. Evol. Microbiol.">
        <title>Complete genome sequence of Corynebacterium casei LMG S-19264T (=DSM 44701T), isolated from a smear-ripened cheese.</title>
        <authorList>
            <consortium name="US DOE Joint Genome Institute (JGI-PGF)"/>
            <person name="Walter F."/>
            <person name="Albersmeier A."/>
            <person name="Kalinowski J."/>
            <person name="Ruckert C."/>
        </authorList>
    </citation>
    <scope>NUCLEOTIDE SEQUENCE [LARGE SCALE GENOMIC DNA]</scope>
    <source>
        <strain evidence="11 12">NBRC 110095</strain>
    </source>
</reference>
<evidence type="ECO:0000313" key="12">
    <source>
        <dbReference type="Proteomes" id="UP001156870"/>
    </source>
</evidence>
<evidence type="ECO:0000256" key="5">
    <source>
        <dbReference type="ARBA" id="ARBA00022605"/>
    </source>
</evidence>
<organism evidence="11 12">
    <name type="scientific">Marinibactrum halimedae</name>
    <dbReference type="NCBI Taxonomy" id="1444977"/>
    <lineage>
        <taxon>Bacteria</taxon>
        <taxon>Pseudomonadati</taxon>
        <taxon>Pseudomonadota</taxon>
        <taxon>Gammaproteobacteria</taxon>
        <taxon>Cellvibrionales</taxon>
        <taxon>Cellvibrionaceae</taxon>
        <taxon>Marinibactrum</taxon>
    </lineage>
</organism>
<dbReference type="GO" id="GO:0009001">
    <property type="term" value="F:serine O-acetyltransferase activity"/>
    <property type="evidence" value="ECO:0007669"/>
    <property type="project" value="UniProtKB-EC"/>
</dbReference>
<name>A0AA37TB86_9GAMM</name>
<dbReference type="AlphaFoldDB" id="A0AA37TB86"/>
<dbReference type="GO" id="GO:0005737">
    <property type="term" value="C:cytoplasm"/>
    <property type="evidence" value="ECO:0007669"/>
    <property type="project" value="InterPro"/>
</dbReference>
<evidence type="ECO:0000256" key="6">
    <source>
        <dbReference type="ARBA" id="ARBA00022679"/>
    </source>
</evidence>
<dbReference type="InterPro" id="IPR053376">
    <property type="entry name" value="Serine_acetyltransferase"/>
</dbReference>
<dbReference type="InterPro" id="IPR011004">
    <property type="entry name" value="Trimer_LpxA-like_sf"/>
</dbReference>
<dbReference type="SUPFAM" id="SSF51161">
    <property type="entry name" value="Trimeric LpxA-like enzymes"/>
    <property type="match status" value="1"/>
</dbReference>
<dbReference type="CDD" id="cd03354">
    <property type="entry name" value="LbH_SAT"/>
    <property type="match status" value="1"/>
</dbReference>
<dbReference type="RefSeq" id="WP_232593574.1">
    <property type="nucleotide sequence ID" value="NZ_BSPD01000062.1"/>
</dbReference>
<sequence length="277" mass="29784">MSLTSTDIPEKASEALEDLSAIWLTIREEALAAVDNEPYLASFYHGAVLHHEGFKEAISFYLSSLLGSSDAPAALLRDVILEAMNQNAGIERQMLRDIKAWYDRDAACDQFIMPFLNFKGFHALQGYRIAHQLWREGRKPLAFLLHSRISEIFNVDIHPAATIGAGIMIDHATGVVIGETAVVEDEVSFLHATTLGGSGAAHTKRHPTVRRGVLVSAGVKVLGNIDIGMCAKLAAGSVVLESVPAYATVAGVPAKVVRTAKVSHTGADPAKTMDQCL</sequence>
<comment type="pathway">
    <text evidence="1">Amino-acid biosynthesis; L-cysteine biosynthesis; L-cysteine from L-serine: step 1/2.</text>
</comment>
<protein>
    <recommendedName>
        <fullName evidence="4">Serine acetyltransferase</fullName>
        <ecNumber evidence="3">2.3.1.30</ecNumber>
    </recommendedName>
</protein>
<dbReference type="EC" id="2.3.1.30" evidence="3"/>
<dbReference type="Gene3D" id="2.160.10.10">
    <property type="entry name" value="Hexapeptide repeat proteins"/>
    <property type="match status" value="1"/>
</dbReference>
<accession>A0AA37TB86</accession>
<dbReference type="GO" id="GO:0006535">
    <property type="term" value="P:cysteine biosynthetic process from serine"/>
    <property type="evidence" value="ECO:0007669"/>
    <property type="project" value="InterPro"/>
</dbReference>
<evidence type="ECO:0000256" key="2">
    <source>
        <dbReference type="ARBA" id="ARBA00007274"/>
    </source>
</evidence>
<gene>
    <name evidence="11" type="ORF">GCM10007877_26090</name>
</gene>
<comment type="catalytic activity">
    <reaction evidence="9">
        <text>L-serine + acetyl-CoA = O-acetyl-L-serine + CoA</text>
        <dbReference type="Rhea" id="RHEA:24560"/>
        <dbReference type="ChEBI" id="CHEBI:33384"/>
        <dbReference type="ChEBI" id="CHEBI:57287"/>
        <dbReference type="ChEBI" id="CHEBI:57288"/>
        <dbReference type="ChEBI" id="CHEBI:58340"/>
        <dbReference type="EC" id="2.3.1.30"/>
    </reaction>
</comment>
<evidence type="ECO:0000259" key="10">
    <source>
        <dbReference type="SMART" id="SM00971"/>
    </source>
</evidence>
<keyword evidence="5" id="KW-0028">Amino-acid biosynthesis</keyword>
<evidence type="ECO:0000256" key="9">
    <source>
        <dbReference type="ARBA" id="ARBA00049486"/>
    </source>
</evidence>
<evidence type="ECO:0000256" key="7">
    <source>
        <dbReference type="ARBA" id="ARBA00023192"/>
    </source>
</evidence>
<comment type="caution">
    <text evidence="11">The sequence shown here is derived from an EMBL/GenBank/DDBJ whole genome shotgun (WGS) entry which is preliminary data.</text>
</comment>
<dbReference type="InterPro" id="IPR010493">
    <property type="entry name" value="Ser_AcTrfase_N"/>
</dbReference>
<feature type="domain" description="Serine acetyltransferase N-terminal" evidence="10">
    <location>
        <begin position="22"/>
        <end position="126"/>
    </location>
</feature>
<dbReference type="PANTHER" id="PTHR42811">
    <property type="entry name" value="SERINE ACETYLTRANSFERASE"/>
    <property type="match status" value="1"/>
</dbReference>
<keyword evidence="12" id="KW-1185">Reference proteome</keyword>
<dbReference type="FunFam" id="2.160.10.10:FF:000002">
    <property type="entry name" value="Serine acetyltransferase"/>
    <property type="match status" value="1"/>
</dbReference>
<evidence type="ECO:0000256" key="8">
    <source>
        <dbReference type="ARBA" id="ARBA00023315"/>
    </source>
</evidence>
<evidence type="ECO:0000313" key="11">
    <source>
        <dbReference type="EMBL" id="GLS26890.1"/>
    </source>
</evidence>
<dbReference type="Proteomes" id="UP001156870">
    <property type="component" value="Unassembled WGS sequence"/>
</dbReference>
<keyword evidence="8" id="KW-0012">Acyltransferase</keyword>
<dbReference type="EMBL" id="BSPD01000062">
    <property type="protein sequence ID" value="GLS26890.1"/>
    <property type="molecule type" value="Genomic_DNA"/>
</dbReference>
<dbReference type="Gene3D" id="1.10.3130.10">
    <property type="entry name" value="serine acetyltransferase, domain 1"/>
    <property type="match status" value="1"/>
</dbReference>
<evidence type="ECO:0000256" key="3">
    <source>
        <dbReference type="ARBA" id="ARBA00013266"/>
    </source>
</evidence>
<comment type="similarity">
    <text evidence="2">Belongs to the transferase hexapeptide repeat family.</text>
</comment>
<keyword evidence="6" id="KW-0808">Transferase</keyword>
<dbReference type="Pfam" id="PF06426">
    <property type="entry name" value="SATase_N"/>
    <property type="match status" value="1"/>
</dbReference>
<dbReference type="InterPro" id="IPR045304">
    <property type="entry name" value="LbH_SAT"/>
</dbReference>
<dbReference type="NCBIfam" id="NF041874">
    <property type="entry name" value="EPS_EpsC"/>
    <property type="match status" value="1"/>
</dbReference>
<evidence type="ECO:0000256" key="4">
    <source>
        <dbReference type="ARBA" id="ARBA00018522"/>
    </source>
</evidence>
<dbReference type="SMART" id="SM00971">
    <property type="entry name" value="SATase_N"/>
    <property type="match status" value="1"/>
</dbReference>